<feature type="domain" description="Htaa" evidence="3">
    <location>
        <begin position="390"/>
        <end position="544"/>
    </location>
</feature>
<evidence type="ECO:0000256" key="2">
    <source>
        <dbReference type="SAM" id="SignalP"/>
    </source>
</evidence>
<gene>
    <name evidence="4" type="ORF">CJEDD_03865</name>
</gene>
<evidence type="ECO:0000256" key="1">
    <source>
        <dbReference type="SAM" id="MobiDB-lite"/>
    </source>
</evidence>
<dbReference type="InterPro" id="IPR007331">
    <property type="entry name" value="Htaa"/>
</dbReference>
<reference evidence="4 5" key="1">
    <citation type="submission" date="2020-10" db="EMBL/GenBank/DDBJ databases">
        <title>Complete genome sequence of Corynebacterium jeddahense DSM 45997, type strain of Corynebacterium jeddahense.</title>
        <authorList>
            <person name="Busche T."/>
            <person name="Kalinowski J."/>
            <person name="Ruckert C."/>
        </authorList>
    </citation>
    <scope>NUCLEOTIDE SEQUENCE [LARGE SCALE GENOMIC DNA]</scope>
    <source>
        <strain evidence="4 5">DSM 45997</strain>
    </source>
</reference>
<evidence type="ECO:0000313" key="5">
    <source>
        <dbReference type="Proteomes" id="UP001218071"/>
    </source>
</evidence>
<keyword evidence="5" id="KW-1185">Reference proteome</keyword>
<dbReference type="EMBL" id="CP063194">
    <property type="protein sequence ID" value="WCZ38388.1"/>
    <property type="molecule type" value="Genomic_DNA"/>
</dbReference>
<sequence length="666" mass="66221">MHFHKACAAAAATGLVSVTALAFGPAPMMTTPAYAQTAASYRSVTAATMDWGVRESFRKYIETGVAKGTISTSGGTTRSGSTFQFPFESAAISSADSGQINFTGEVHFTGHNGALDMSLRNPIVVVNGTQGELRVDYTSRKYEGMEKTGAIREGRQEVLATIALTHAPDFTAPQTTLSGTATLTASGANIFGGFYEVGEALDPISITLSLTDASGPAPTPQFSVGAAQGVSPSGTGGTGATRSNATSGPASLLGTINDTLIELNGLVVNSDNLLKNGEALYNRTNPPTGLTQAASQAQALAPQPTGGAGGTSRPTGSGTGTASGTSTSGTTGSGAGKGVSTGTTARQTGVTRSGNGAAAGTSGSTGAGAAGGGAPGAVCTGAKSKGVTSAEAKWGVRKSFRTYIRGNIAKGSWELTGVGDDGDAFNFTGNSGAVDPDSRSGSILYPGSIRFTGHGGVLDTRFSNMEIQFNGNTGQIILNASSNSTEGKSNDFGRIAIANLQFTDLNVGDSHVSGTATASLTDVGAEAFGQFYPAGDALDPISFTAQLGGSANCVEGQAETTSAAATGKGGSANDAAKLRGGTSQAQAKLQSGGASMGGSVFDEVEGAETVASAKQPEGGKFQIKNVAGDSNTGTGGWDDEVVAKLLLLIASLVGAGGALARFAMSA</sequence>
<dbReference type="Pfam" id="PF04213">
    <property type="entry name" value="HtaA"/>
    <property type="match status" value="2"/>
</dbReference>
<feature type="chain" id="PRO_5047509652" evidence="2">
    <location>
        <begin position="23"/>
        <end position="666"/>
    </location>
</feature>
<name>A0ABY7ULG5_9CORY</name>
<feature type="region of interest" description="Disordered" evidence="1">
    <location>
        <begin position="215"/>
        <end position="249"/>
    </location>
</feature>
<feature type="compositionally biased region" description="Polar residues" evidence="1">
    <location>
        <begin position="240"/>
        <end position="249"/>
    </location>
</feature>
<feature type="compositionally biased region" description="Low complexity" evidence="1">
    <location>
        <begin position="290"/>
        <end position="330"/>
    </location>
</feature>
<protein>
    <submittedName>
        <fullName evidence="4">Htaa</fullName>
    </submittedName>
</protein>
<accession>A0ABY7ULG5</accession>
<feature type="signal peptide" evidence="2">
    <location>
        <begin position="1"/>
        <end position="22"/>
    </location>
</feature>
<evidence type="ECO:0000313" key="4">
    <source>
        <dbReference type="EMBL" id="WCZ38388.1"/>
    </source>
</evidence>
<feature type="compositionally biased region" description="Gly residues" evidence="1">
    <location>
        <begin position="363"/>
        <end position="375"/>
    </location>
</feature>
<evidence type="ECO:0000259" key="3">
    <source>
        <dbReference type="Pfam" id="PF04213"/>
    </source>
</evidence>
<organism evidence="4 5">
    <name type="scientific">Corynebacterium jeddahense</name>
    <dbReference type="NCBI Taxonomy" id="1414719"/>
    <lineage>
        <taxon>Bacteria</taxon>
        <taxon>Bacillati</taxon>
        <taxon>Actinomycetota</taxon>
        <taxon>Actinomycetes</taxon>
        <taxon>Mycobacteriales</taxon>
        <taxon>Corynebacteriaceae</taxon>
        <taxon>Corynebacterium</taxon>
    </lineage>
</organism>
<proteinExistence type="predicted"/>
<feature type="domain" description="Htaa" evidence="3">
    <location>
        <begin position="47"/>
        <end position="207"/>
    </location>
</feature>
<dbReference type="RefSeq" id="WP_042405384.1">
    <property type="nucleotide sequence ID" value="NZ_CBYN010000012.1"/>
</dbReference>
<keyword evidence="2" id="KW-0732">Signal</keyword>
<feature type="compositionally biased region" description="Low complexity" evidence="1">
    <location>
        <begin position="353"/>
        <end position="362"/>
    </location>
</feature>
<dbReference type="Proteomes" id="UP001218071">
    <property type="component" value="Chromosome"/>
</dbReference>
<feature type="region of interest" description="Disordered" evidence="1">
    <location>
        <begin position="284"/>
        <end position="375"/>
    </location>
</feature>